<evidence type="ECO:0000313" key="1">
    <source>
        <dbReference type="EMBL" id="KIV80798.1"/>
    </source>
</evidence>
<dbReference type="AlphaFoldDB" id="A0A0D1Z1N7"/>
<protein>
    <submittedName>
        <fullName evidence="1">Uncharacterized protein</fullName>
    </submittedName>
</protein>
<dbReference type="Proteomes" id="UP000053599">
    <property type="component" value="Unassembled WGS sequence"/>
</dbReference>
<evidence type="ECO:0000313" key="2">
    <source>
        <dbReference type="Proteomes" id="UP000053599"/>
    </source>
</evidence>
<dbReference type="EMBL" id="KN846953">
    <property type="protein sequence ID" value="KIV80798.1"/>
    <property type="molecule type" value="Genomic_DNA"/>
</dbReference>
<gene>
    <name evidence="1" type="ORF">PV11_08274</name>
</gene>
<reference evidence="1 2" key="1">
    <citation type="submission" date="2015-01" db="EMBL/GenBank/DDBJ databases">
        <title>The Genome Sequence of Exophiala sideris CBS121828.</title>
        <authorList>
            <consortium name="The Broad Institute Genomics Platform"/>
            <person name="Cuomo C."/>
            <person name="de Hoog S."/>
            <person name="Gorbushina A."/>
            <person name="Stielow B."/>
            <person name="Teixiera M."/>
            <person name="Abouelleil A."/>
            <person name="Chapman S.B."/>
            <person name="Priest M."/>
            <person name="Young S.K."/>
            <person name="Wortman J."/>
            <person name="Nusbaum C."/>
            <person name="Birren B."/>
        </authorList>
    </citation>
    <scope>NUCLEOTIDE SEQUENCE [LARGE SCALE GENOMIC DNA]</scope>
    <source>
        <strain evidence="1 2">CBS 121828</strain>
    </source>
</reference>
<name>A0A0D1Z1N7_9EURO</name>
<organism evidence="1 2">
    <name type="scientific">Exophiala sideris</name>
    <dbReference type="NCBI Taxonomy" id="1016849"/>
    <lineage>
        <taxon>Eukaryota</taxon>
        <taxon>Fungi</taxon>
        <taxon>Dikarya</taxon>
        <taxon>Ascomycota</taxon>
        <taxon>Pezizomycotina</taxon>
        <taxon>Eurotiomycetes</taxon>
        <taxon>Chaetothyriomycetidae</taxon>
        <taxon>Chaetothyriales</taxon>
        <taxon>Herpotrichiellaceae</taxon>
        <taxon>Exophiala</taxon>
    </lineage>
</organism>
<proteinExistence type="predicted"/>
<dbReference type="HOGENOM" id="CLU_1578545_0_0_1"/>
<accession>A0A0D1Z1N7</accession>
<sequence length="169" mass="18837">MNRASTSSTVAAGDESGRQTEIELKSQILSNPYINLTKLETLLRKKFGEKWKVQVGSLTRLQTIVNPRLTQPYQVKLGRFILAVPELLKDKKCSASFRFSIPLEVGRHQLKAAFGEGGLPRPGAEWMQEERAHICSKLFAIRLYGGFVGLMRMLSSEVSGPELIHLLPG</sequence>